<organism evidence="1 2">
    <name type="scientific">Flavobacterium kingsejongi</name>
    <dbReference type="NCBI Taxonomy" id="1678728"/>
    <lineage>
        <taxon>Bacteria</taxon>
        <taxon>Pseudomonadati</taxon>
        <taxon>Bacteroidota</taxon>
        <taxon>Flavobacteriia</taxon>
        <taxon>Flavobacteriales</taxon>
        <taxon>Flavobacteriaceae</taxon>
        <taxon>Flavobacterium</taxon>
    </lineage>
</organism>
<evidence type="ECO:0000313" key="1">
    <source>
        <dbReference type="EMBL" id="AWG26161.1"/>
    </source>
</evidence>
<name>A0A2S1LR73_9FLAO</name>
<gene>
    <name evidence="1" type="ORF">FK004_13455</name>
</gene>
<dbReference type="OrthoDB" id="1446962at2"/>
<accession>A0A2S1LR73</accession>
<evidence type="ECO:0000313" key="2">
    <source>
        <dbReference type="Proteomes" id="UP000244677"/>
    </source>
</evidence>
<dbReference type="EMBL" id="CP020919">
    <property type="protein sequence ID" value="AWG26161.1"/>
    <property type="molecule type" value="Genomic_DNA"/>
</dbReference>
<dbReference type="RefSeq" id="WP_108737697.1">
    <property type="nucleotide sequence ID" value="NZ_CP020919.1"/>
</dbReference>
<dbReference type="AlphaFoldDB" id="A0A2S1LR73"/>
<reference evidence="1 2" key="1">
    <citation type="submission" date="2017-04" db="EMBL/GenBank/DDBJ databases">
        <title>Complete genome sequence of Flavobacterium kingsejong AJ004.</title>
        <authorList>
            <person name="Lee P.C."/>
        </authorList>
    </citation>
    <scope>NUCLEOTIDE SEQUENCE [LARGE SCALE GENOMIC DNA]</scope>
    <source>
        <strain evidence="1 2">AJ004</strain>
    </source>
</reference>
<protein>
    <submittedName>
        <fullName evidence="1">Uncharacterized protein</fullName>
    </submittedName>
</protein>
<sequence>MEPKEIQKFKEVQQRAKQHLTTLESKSNTPGDYFIPLPVEGYQDLQNKLYSLIKVSLLALEADDKERAEILEDPINSVCAVLEMALHLIPYEEAEFLDEVRSAI</sequence>
<keyword evidence="2" id="KW-1185">Reference proteome</keyword>
<proteinExistence type="predicted"/>
<dbReference type="KEGG" id="fki:FK004_13455"/>
<dbReference type="Proteomes" id="UP000244677">
    <property type="component" value="Chromosome"/>
</dbReference>